<feature type="coiled-coil region" evidence="1">
    <location>
        <begin position="65"/>
        <end position="120"/>
    </location>
</feature>
<evidence type="ECO:0000256" key="2">
    <source>
        <dbReference type="SAM" id="MobiDB-lite"/>
    </source>
</evidence>
<feature type="compositionally biased region" description="Acidic residues" evidence="2">
    <location>
        <begin position="202"/>
        <end position="223"/>
    </location>
</feature>
<sequence>MTEASESQRGEAVLPQVREANKKTAPAELEAARKKHADLIEQVRRVFEVSDDELDTVANDPNPQVQKKLDQIEQLQAEVDAVKAEAEEWKRNMDRLASEKETARAQLTLAEVHLRAAKEKALELEAAKSEVVVVKAEVDERVDKYKADAEAAQDFVENTVEHMKWQSRREAVEEVHARGFDLSAEIKDAKVLEAMARKLADPEEEDSEDSGESEGGGDPDGDDAAPTKTRPHGILLDVFVFCFLHHPFVKAVRPL</sequence>
<name>A0A1S4CWU1_TOBAC</name>
<evidence type="ECO:0000256" key="1">
    <source>
        <dbReference type="SAM" id="Coils"/>
    </source>
</evidence>
<accession>A0A1S4CWU1</accession>
<keyword evidence="1" id="KW-0175">Coiled coil</keyword>
<feature type="region of interest" description="Disordered" evidence="2">
    <location>
        <begin position="1"/>
        <end position="26"/>
    </location>
</feature>
<evidence type="ECO:0000313" key="3">
    <source>
        <dbReference type="RefSeq" id="XP_016505606.1"/>
    </source>
</evidence>
<proteinExistence type="predicted"/>
<feature type="region of interest" description="Disordered" evidence="2">
    <location>
        <begin position="195"/>
        <end position="229"/>
    </location>
</feature>
<protein>
    <submittedName>
        <fullName evidence="3">Uncharacterized protein</fullName>
    </submittedName>
</protein>
<reference evidence="3" key="1">
    <citation type="submission" date="2025-08" db="UniProtKB">
        <authorList>
            <consortium name="RefSeq"/>
        </authorList>
    </citation>
    <scope>IDENTIFICATION</scope>
</reference>
<dbReference type="RefSeq" id="XP_016505606.1">
    <property type="nucleotide sequence ID" value="XM_016650120.1"/>
</dbReference>
<dbReference type="KEGG" id="nta:107823479"/>
<organism evidence="3">
    <name type="scientific">Nicotiana tabacum</name>
    <name type="common">Common tobacco</name>
    <dbReference type="NCBI Taxonomy" id="4097"/>
    <lineage>
        <taxon>Eukaryota</taxon>
        <taxon>Viridiplantae</taxon>
        <taxon>Streptophyta</taxon>
        <taxon>Embryophyta</taxon>
        <taxon>Tracheophyta</taxon>
        <taxon>Spermatophyta</taxon>
        <taxon>Magnoliopsida</taxon>
        <taxon>eudicotyledons</taxon>
        <taxon>Gunneridae</taxon>
        <taxon>Pentapetalae</taxon>
        <taxon>asterids</taxon>
        <taxon>lamiids</taxon>
        <taxon>Solanales</taxon>
        <taxon>Solanaceae</taxon>
        <taxon>Nicotianoideae</taxon>
        <taxon>Nicotianeae</taxon>
        <taxon>Nicotiana</taxon>
    </lineage>
</organism>
<dbReference type="PaxDb" id="4097-A0A1S4CWU1"/>
<dbReference type="AlphaFoldDB" id="A0A1S4CWU1"/>
<dbReference type="OrthoDB" id="10255522at2759"/>
<gene>
    <name evidence="3" type="primary">LOC107823479</name>
</gene>